<feature type="compositionally biased region" description="Basic and acidic residues" evidence="1">
    <location>
        <begin position="219"/>
        <end position="237"/>
    </location>
</feature>
<feature type="compositionally biased region" description="Polar residues" evidence="1">
    <location>
        <begin position="42"/>
        <end position="52"/>
    </location>
</feature>
<evidence type="ECO:0000313" key="3">
    <source>
        <dbReference type="EMBL" id="TNN38433.1"/>
    </source>
</evidence>
<evidence type="ECO:0000313" key="4">
    <source>
        <dbReference type="Proteomes" id="UP000314294"/>
    </source>
</evidence>
<dbReference type="GO" id="GO:0007010">
    <property type="term" value="P:cytoskeleton organization"/>
    <property type="evidence" value="ECO:0007669"/>
    <property type="project" value="InterPro"/>
</dbReference>
<gene>
    <name evidence="3" type="primary">ABLIM1_2</name>
    <name evidence="3" type="ORF">EYF80_051409</name>
</gene>
<feature type="domain" description="Putative adherens-junction anchoring" evidence="2">
    <location>
        <begin position="1"/>
        <end position="129"/>
    </location>
</feature>
<comment type="caution">
    <text evidence="3">The sequence shown here is derived from an EMBL/GenBank/DDBJ whole genome shotgun (WGS) entry which is preliminary data.</text>
</comment>
<organism evidence="3 4">
    <name type="scientific">Liparis tanakae</name>
    <name type="common">Tanaka's snailfish</name>
    <dbReference type="NCBI Taxonomy" id="230148"/>
    <lineage>
        <taxon>Eukaryota</taxon>
        <taxon>Metazoa</taxon>
        <taxon>Chordata</taxon>
        <taxon>Craniata</taxon>
        <taxon>Vertebrata</taxon>
        <taxon>Euteleostomi</taxon>
        <taxon>Actinopterygii</taxon>
        <taxon>Neopterygii</taxon>
        <taxon>Teleostei</taxon>
        <taxon>Neoteleostei</taxon>
        <taxon>Acanthomorphata</taxon>
        <taxon>Eupercaria</taxon>
        <taxon>Perciformes</taxon>
        <taxon>Cottioidei</taxon>
        <taxon>Cottales</taxon>
        <taxon>Liparidae</taxon>
        <taxon>Liparis</taxon>
    </lineage>
</organism>
<dbReference type="AlphaFoldDB" id="A0A4Z2FCE4"/>
<accession>A0A4Z2FCE4</accession>
<protein>
    <submittedName>
        <fullName evidence="3">Actin-binding LIM protein 1</fullName>
    </submittedName>
</protein>
<dbReference type="InterPro" id="IPR051618">
    <property type="entry name" value="Actin-binding_LIM"/>
</dbReference>
<dbReference type="GO" id="GO:0051015">
    <property type="term" value="F:actin filament binding"/>
    <property type="evidence" value="ECO:0007669"/>
    <property type="project" value="TreeGrafter"/>
</dbReference>
<dbReference type="PANTHER" id="PTHR24213:SF9">
    <property type="entry name" value="UNCOORDINATED 115A, ISOFORM B-RELATED"/>
    <property type="match status" value="1"/>
</dbReference>
<evidence type="ECO:0000259" key="2">
    <source>
        <dbReference type="Pfam" id="PF16182"/>
    </source>
</evidence>
<dbReference type="OrthoDB" id="10673822at2759"/>
<feature type="region of interest" description="Disordered" evidence="1">
    <location>
        <begin position="174"/>
        <end position="237"/>
    </location>
</feature>
<keyword evidence="4" id="KW-1185">Reference proteome</keyword>
<dbReference type="EMBL" id="SRLO01001372">
    <property type="protein sequence ID" value="TNN38433.1"/>
    <property type="molecule type" value="Genomic_DNA"/>
</dbReference>
<name>A0A4Z2FCE4_9TELE</name>
<feature type="region of interest" description="Disordered" evidence="1">
    <location>
        <begin position="271"/>
        <end position="299"/>
    </location>
</feature>
<dbReference type="Proteomes" id="UP000314294">
    <property type="component" value="Unassembled WGS sequence"/>
</dbReference>
<dbReference type="GO" id="GO:0015629">
    <property type="term" value="C:actin cytoskeleton"/>
    <property type="evidence" value="ECO:0007669"/>
    <property type="project" value="TreeGrafter"/>
</dbReference>
<proteinExistence type="predicted"/>
<dbReference type="InterPro" id="IPR036886">
    <property type="entry name" value="Villin_headpiece_dom_sf"/>
</dbReference>
<reference evidence="3 4" key="1">
    <citation type="submission" date="2019-03" db="EMBL/GenBank/DDBJ databases">
        <title>First draft genome of Liparis tanakae, snailfish: a comprehensive survey of snailfish specific genes.</title>
        <authorList>
            <person name="Kim W."/>
            <person name="Song I."/>
            <person name="Jeong J.-H."/>
            <person name="Kim D."/>
            <person name="Kim S."/>
            <person name="Ryu S."/>
            <person name="Song J.Y."/>
            <person name="Lee S.K."/>
        </authorList>
    </citation>
    <scope>NUCLEOTIDE SEQUENCE [LARGE SCALE GENOMIC DNA]</scope>
    <source>
        <tissue evidence="3">Muscle</tissue>
    </source>
</reference>
<dbReference type="PANTHER" id="PTHR24213">
    <property type="entry name" value="ACTIN-BINDING LIM PROTEIN"/>
    <property type="match status" value="1"/>
</dbReference>
<sequence length="380" mass="41603">MMSYKPVDDSSSPGDSGGVRGGRSPAESPGNVSEGTEESFEVRNSTPRSKSFGSFGVHTMNQRHSFTPSRSPQHFHRPGLALAPSLFSGSDTCPTSPLCRHFPPPATDEGFNMYRRPPIYKQQESDSSTQTASLPGYGRNGLGPTLRYVYPYELLSVSSRGRVKLPRGVDRTRLEAAVTHDPTLSRERLPSRGPSEASHENTNRRLRGRCYGNGAAGTVRREREPTERSPRRDGRVDGARGSWITVFGLERRRRERHGGFDGGRGVACSAERRRARGANADPRTRAPGRAAAPDGGGRDLCGELEARNVTCETPTPRRGTFLLRRGDRAHLSALSSSRRTTSPVRVHTRTKVLGLAARGDPLRRDAAHRDHLAGGPLRLR</sequence>
<dbReference type="GO" id="GO:0030032">
    <property type="term" value="P:lamellipodium assembly"/>
    <property type="evidence" value="ECO:0007669"/>
    <property type="project" value="TreeGrafter"/>
</dbReference>
<evidence type="ECO:0000256" key="1">
    <source>
        <dbReference type="SAM" id="MobiDB-lite"/>
    </source>
</evidence>
<dbReference type="Pfam" id="PF16182">
    <property type="entry name" value="AbLIM_anchor"/>
    <property type="match status" value="1"/>
</dbReference>
<feature type="compositionally biased region" description="Polar residues" evidence="1">
    <location>
        <begin position="59"/>
        <end position="72"/>
    </location>
</feature>
<feature type="region of interest" description="Disordered" evidence="1">
    <location>
        <begin position="1"/>
        <end position="83"/>
    </location>
</feature>
<dbReference type="InterPro" id="IPR032402">
    <property type="entry name" value="AbLIM_anchor"/>
</dbReference>
<feature type="region of interest" description="Disordered" evidence="1">
    <location>
        <begin position="120"/>
        <end position="140"/>
    </location>
</feature>
<dbReference type="SUPFAM" id="SSF47050">
    <property type="entry name" value="VHP, Villin headpiece domain"/>
    <property type="match status" value="1"/>
</dbReference>